<dbReference type="InterPro" id="IPR005097">
    <property type="entry name" value="Sacchrp_dh_NADP-bd"/>
</dbReference>
<accession>A0A1I0HSG0</accession>
<evidence type="ECO:0000259" key="1">
    <source>
        <dbReference type="Pfam" id="PF03435"/>
    </source>
</evidence>
<dbReference type="eggNOG" id="COG5310">
    <property type="taxonomic scope" value="Bacteria"/>
</dbReference>
<feature type="domain" description="Saccharopine dehydrogenase NADP binding" evidence="1">
    <location>
        <begin position="5"/>
        <end position="139"/>
    </location>
</feature>
<dbReference type="Proteomes" id="UP000199820">
    <property type="component" value="Unassembled WGS sequence"/>
</dbReference>
<dbReference type="RefSeq" id="WP_074650304.1">
    <property type="nucleotide sequence ID" value="NZ_FOIL01000057.1"/>
</dbReference>
<dbReference type="EMBL" id="FOIL01000057">
    <property type="protein sequence ID" value="SET87131.1"/>
    <property type="molecule type" value="Genomic_DNA"/>
</dbReference>
<gene>
    <name evidence="2" type="ORF">SAMN04487771_105713</name>
</gene>
<dbReference type="AlphaFoldDB" id="A0A1I0HSG0"/>
<dbReference type="InterPro" id="IPR023181">
    <property type="entry name" value="Homospermid_syn-like_C"/>
</dbReference>
<proteinExistence type="predicted"/>
<dbReference type="STRING" id="1526.SAMN02910262_02232"/>
<keyword evidence="3" id="KW-1185">Reference proteome</keyword>
<evidence type="ECO:0000313" key="3">
    <source>
        <dbReference type="Proteomes" id="UP000199820"/>
    </source>
</evidence>
<name>A0A1I0HSG0_9FIRM</name>
<dbReference type="Gene3D" id="3.40.50.720">
    <property type="entry name" value="NAD(P)-binding Rossmann-like Domain"/>
    <property type="match status" value="1"/>
</dbReference>
<organism evidence="2 3">
    <name type="scientific">[Clostridium] aminophilum</name>
    <dbReference type="NCBI Taxonomy" id="1526"/>
    <lineage>
        <taxon>Bacteria</taxon>
        <taxon>Bacillati</taxon>
        <taxon>Bacillota</taxon>
        <taxon>Clostridia</taxon>
        <taxon>Lachnospirales</taxon>
        <taxon>Lachnospiraceae</taxon>
    </lineage>
</organism>
<evidence type="ECO:0000313" key="2">
    <source>
        <dbReference type="EMBL" id="SET87131.1"/>
    </source>
</evidence>
<reference evidence="2 3" key="1">
    <citation type="submission" date="2016-10" db="EMBL/GenBank/DDBJ databases">
        <authorList>
            <person name="de Groot N.N."/>
        </authorList>
    </citation>
    <scope>NUCLEOTIDE SEQUENCE [LARGE SCALE GENOMIC DNA]</scope>
    <source>
        <strain evidence="2 3">KH1P1</strain>
    </source>
</reference>
<dbReference type="Pfam" id="PF03435">
    <property type="entry name" value="Sacchrp_dh_NADP"/>
    <property type="match status" value="1"/>
</dbReference>
<dbReference type="Gene3D" id="3.30.360.30">
    <property type="entry name" value="homospermidine synthase like"/>
    <property type="match status" value="1"/>
</dbReference>
<sequence length="444" mass="50535">MTSKIMFLGLGVVPQSLIDILLKEKVFDPDDMIVIDKNEKMLDFFRSRGGKEENIHRMIINHDNYQEIFHHLNRGDFLLDLANELDDFVLTEECTKRGIHFITTSDGWFPVNNQANLDYEEHLQETLKLARKNPKTPTTVLNFGVNSGVINVLTKKALCDIVEEDDTPFVAENREHLKKLIKEDQFAQLARELRVTYLIESDYDTTETNITEPAPNTVYSTWNAVDFYNEMDDRASMIVGTEVKLSEALRRMGADVDQIYGFDPDSRLLQLNFSGKFSKVKAVINDQIIEGCADDHEELHSMREYFSVWDEDGELEYAPSAMFVYLPCETAVKTVRTENVDHYHVIALDEIVSGGEAIGMLVEGKNFKSRYVGTEANLEDGCIGTPVAYLVAVSIFAALKYIFKHPNEGILYPEQLDTDEVISYIAPYLPVISGECRLLEPDKK</sequence>
<protein>
    <submittedName>
        <fullName evidence="2">Homospermidine synthase</fullName>
    </submittedName>
</protein>